<keyword evidence="7" id="KW-0915">Sodium</keyword>
<dbReference type="InterPro" id="IPR001873">
    <property type="entry name" value="ENaC"/>
</dbReference>
<name>A0A1W4WD96_AGRPL</name>
<dbReference type="KEGG" id="apln:108732236"/>
<sequence length="460" mass="53082">MTRNVRQSIGVQCFSAVTKSLFKQYVTTTTFHGYKYLGENGLHWTERLFWLTVCMISIVASIFLMKASWYDFQNNALSFVVDTNYLEWDTKFPSISVCETDNQDKIASASDRLFGDPHDYNLDEVMKEMLFFRGLSYYTIQTCESEENVDNCLVTNVNVYEYLVRSTCKEIFLECKWNDNPFNCCKYFTALHTELGPCYAINSLQARDKKAPYLPLISNKKFGPGRLTLKLRGTLSLYIMGEQDVPSITTLPKDILEVSPYIHYRRYISVKEIENEKQVRFTSVEQRKCRFIDENYLDVYEYYSYSACTTQCRKDAQFQKCNCTHHLMPNTHNGKICDVDGLHCLHDNYNDIAVLKAVWANRNGLVCECLPSCTEVEITTIRESEEGILDPYAIVDISLESLPTERFKRNVVRGKLELVVSLGGAAALLLGASLLSVFEFFYFFLLRVFNTARMVKKVHS</sequence>
<gene>
    <name evidence="15" type="primary">LOC108732236</name>
</gene>
<evidence type="ECO:0000256" key="8">
    <source>
        <dbReference type="ARBA" id="ARBA00023065"/>
    </source>
</evidence>
<dbReference type="OrthoDB" id="5874059at2759"/>
<feature type="transmembrane region" description="Helical" evidence="13">
    <location>
        <begin position="48"/>
        <end position="65"/>
    </location>
</feature>
<evidence type="ECO:0000256" key="13">
    <source>
        <dbReference type="SAM" id="Phobius"/>
    </source>
</evidence>
<comment type="subcellular location">
    <subcellularLocation>
        <location evidence="1">Membrane</location>
        <topology evidence="1">Multi-pass membrane protein</topology>
    </subcellularLocation>
</comment>
<keyword evidence="9 13" id="KW-0472">Membrane</keyword>
<evidence type="ECO:0000256" key="9">
    <source>
        <dbReference type="ARBA" id="ARBA00023136"/>
    </source>
</evidence>
<dbReference type="InParanoid" id="A0A1W4WD96"/>
<keyword evidence="8 12" id="KW-0406">Ion transport</keyword>
<evidence type="ECO:0000256" key="7">
    <source>
        <dbReference type="ARBA" id="ARBA00023053"/>
    </source>
</evidence>
<evidence type="ECO:0000256" key="1">
    <source>
        <dbReference type="ARBA" id="ARBA00004141"/>
    </source>
</evidence>
<keyword evidence="11 12" id="KW-0407">Ion channel</keyword>
<evidence type="ECO:0000313" key="14">
    <source>
        <dbReference type="Proteomes" id="UP000192223"/>
    </source>
</evidence>
<evidence type="ECO:0000256" key="11">
    <source>
        <dbReference type="ARBA" id="ARBA00023303"/>
    </source>
</evidence>
<organism evidence="14 15">
    <name type="scientific">Agrilus planipennis</name>
    <name type="common">Emerald ash borer</name>
    <name type="synonym">Agrilus marcopoli</name>
    <dbReference type="NCBI Taxonomy" id="224129"/>
    <lineage>
        <taxon>Eukaryota</taxon>
        <taxon>Metazoa</taxon>
        <taxon>Ecdysozoa</taxon>
        <taxon>Arthropoda</taxon>
        <taxon>Hexapoda</taxon>
        <taxon>Insecta</taxon>
        <taxon>Pterygota</taxon>
        <taxon>Neoptera</taxon>
        <taxon>Endopterygota</taxon>
        <taxon>Coleoptera</taxon>
        <taxon>Polyphaga</taxon>
        <taxon>Elateriformia</taxon>
        <taxon>Buprestoidea</taxon>
        <taxon>Buprestidae</taxon>
        <taxon>Agrilinae</taxon>
        <taxon>Agrilus</taxon>
    </lineage>
</organism>
<dbReference type="Proteomes" id="UP000192223">
    <property type="component" value="Unplaced"/>
</dbReference>
<feature type="transmembrane region" description="Helical" evidence="13">
    <location>
        <begin position="418"/>
        <end position="445"/>
    </location>
</feature>
<evidence type="ECO:0000256" key="2">
    <source>
        <dbReference type="ARBA" id="ARBA00007193"/>
    </source>
</evidence>
<protein>
    <submittedName>
        <fullName evidence="15">Sodium channel protein Nach</fullName>
    </submittedName>
</protein>
<accession>A0A1W4WD96</accession>
<evidence type="ECO:0000256" key="3">
    <source>
        <dbReference type="ARBA" id="ARBA00022448"/>
    </source>
</evidence>
<keyword evidence="6 13" id="KW-1133">Transmembrane helix</keyword>
<dbReference type="PANTHER" id="PTHR11690">
    <property type="entry name" value="AMILORIDE-SENSITIVE SODIUM CHANNEL-RELATED"/>
    <property type="match status" value="1"/>
</dbReference>
<dbReference type="PANTHER" id="PTHR11690:SF175">
    <property type="entry name" value="PICKPOCKET 13-RELATED"/>
    <property type="match status" value="1"/>
</dbReference>
<keyword evidence="4 12" id="KW-0894">Sodium channel</keyword>
<dbReference type="FunCoup" id="A0A1W4WD96">
    <property type="interactions" value="20"/>
</dbReference>
<evidence type="ECO:0000256" key="5">
    <source>
        <dbReference type="ARBA" id="ARBA00022692"/>
    </source>
</evidence>
<dbReference type="Pfam" id="PF00858">
    <property type="entry name" value="ASC"/>
    <property type="match status" value="1"/>
</dbReference>
<dbReference type="Gene3D" id="2.60.470.10">
    <property type="entry name" value="Acid-sensing ion channels like domains"/>
    <property type="match status" value="1"/>
</dbReference>
<proteinExistence type="inferred from homology"/>
<reference evidence="15" key="1">
    <citation type="submission" date="2025-08" db="UniProtKB">
        <authorList>
            <consortium name="RefSeq"/>
        </authorList>
    </citation>
    <scope>IDENTIFICATION</scope>
    <source>
        <tissue evidence="15">Entire body</tissue>
    </source>
</reference>
<dbReference type="AlphaFoldDB" id="A0A1W4WD96"/>
<dbReference type="GeneID" id="108732236"/>
<evidence type="ECO:0000256" key="6">
    <source>
        <dbReference type="ARBA" id="ARBA00022989"/>
    </source>
</evidence>
<evidence type="ECO:0000256" key="12">
    <source>
        <dbReference type="RuleBase" id="RU000679"/>
    </source>
</evidence>
<evidence type="ECO:0000256" key="10">
    <source>
        <dbReference type="ARBA" id="ARBA00023201"/>
    </source>
</evidence>
<keyword evidence="14" id="KW-1185">Reference proteome</keyword>
<dbReference type="GO" id="GO:0005886">
    <property type="term" value="C:plasma membrane"/>
    <property type="evidence" value="ECO:0007669"/>
    <property type="project" value="TreeGrafter"/>
</dbReference>
<keyword evidence="3 12" id="KW-0813">Transport</keyword>
<evidence type="ECO:0000313" key="15">
    <source>
        <dbReference type="RefSeq" id="XP_018318427.1"/>
    </source>
</evidence>
<evidence type="ECO:0000256" key="4">
    <source>
        <dbReference type="ARBA" id="ARBA00022461"/>
    </source>
</evidence>
<dbReference type="RefSeq" id="XP_018318427.1">
    <property type="nucleotide sequence ID" value="XM_018462925.1"/>
</dbReference>
<dbReference type="STRING" id="224129.A0A1W4WD96"/>
<comment type="similarity">
    <text evidence="2 12">Belongs to the amiloride-sensitive sodium channel (TC 1.A.6) family.</text>
</comment>
<keyword evidence="5 12" id="KW-0812">Transmembrane</keyword>
<keyword evidence="10 12" id="KW-0739">Sodium transport</keyword>
<dbReference type="GO" id="GO:0015280">
    <property type="term" value="F:ligand-gated sodium channel activity"/>
    <property type="evidence" value="ECO:0007669"/>
    <property type="project" value="TreeGrafter"/>
</dbReference>